<feature type="compositionally biased region" description="Basic and acidic residues" evidence="1">
    <location>
        <begin position="236"/>
        <end position="261"/>
    </location>
</feature>
<keyword evidence="3" id="KW-1185">Reference proteome</keyword>
<protein>
    <recommendedName>
        <fullName evidence="4">C2 domain-containing protein</fullName>
    </recommendedName>
</protein>
<proteinExistence type="predicted"/>
<sequence length="572" mass="64300">MFSPSRGGSSSSKRGYRGFFRGGGDFGGTLENAEEEADDVLKRMLKKDVCSVAVIAGRSFHERANLKTRVRCALLAPGLVDSVAITDGAFGTDPVFRAEIHLPLTLNVNTYTHLSVELLDEEMTKVVGFGTMDFQLFANENKGKVPGKWIAMWDDLRENIVGHVCVRVTLEGVNFGKEKARNLVANKNVHPDGEKTPEKQSSGGGGGGVFEIGKHQISEGRKQLLERFSRTPPQFKKPEEVTREAQETVTLKSKELEEEKKRREALEKQLEEMKRAQKEREKRERVTGGVMNPISTGATVSEIAHDFENLNTNFSYNNNNSRETINRTREEEEEEERSVDTNHARSQRSFLLDTSKVSVGPPLSPVRSSMNTSVANRSFRDEQTNQQQQQTKEQALRSLRQRGILTDISMQARERASRNFIRKPIGLVSRIADRSRRTVLKKFTTLRSIVQTIDPNVLVGAAIGLFLVGFRSSRSADERDLRFVSIEDVDVSEQHQKLEQQQQQSGNNIDYFYPDDPRGPLRRGEYEVKPGDSLCAATGCVLPEKVEVRDANGNLVKYPDVIYPGDRITLFH</sequence>
<feature type="compositionally biased region" description="Low complexity" evidence="1">
    <location>
        <begin position="314"/>
        <end position="323"/>
    </location>
</feature>
<gene>
    <name evidence="2" type="ordered locus">Bathy16g00530</name>
</gene>
<dbReference type="RefSeq" id="XP_007508678.1">
    <property type="nucleotide sequence ID" value="XM_007508616.1"/>
</dbReference>
<evidence type="ECO:0008006" key="4">
    <source>
        <dbReference type="Google" id="ProtNLM"/>
    </source>
</evidence>
<feature type="region of interest" description="Disordered" evidence="1">
    <location>
        <begin position="228"/>
        <end position="261"/>
    </location>
</feature>
<evidence type="ECO:0000313" key="3">
    <source>
        <dbReference type="Proteomes" id="UP000198341"/>
    </source>
</evidence>
<evidence type="ECO:0000313" key="2">
    <source>
        <dbReference type="EMBL" id="CCO20295.1"/>
    </source>
</evidence>
<feature type="region of interest" description="Disordered" evidence="1">
    <location>
        <begin position="185"/>
        <end position="212"/>
    </location>
</feature>
<reference evidence="2 3" key="1">
    <citation type="submission" date="2011-10" db="EMBL/GenBank/DDBJ databases">
        <authorList>
            <person name="Genoscope - CEA"/>
        </authorList>
    </citation>
    <scope>NUCLEOTIDE SEQUENCE [LARGE SCALE GENOMIC DNA]</scope>
    <source>
        <strain evidence="2 3">RCC 1105</strain>
    </source>
</reference>
<dbReference type="KEGG" id="bpg:Bathy16g00530"/>
<feature type="region of interest" description="Disordered" evidence="1">
    <location>
        <begin position="314"/>
        <end position="397"/>
    </location>
</feature>
<dbReference type="Proteomes" id="UP000198341">
    <property type="component" value="Chromosome 16"/>
</dbReference>
<organism evidence="2 3">
    <name type="scientific">Bathycoccus prasinos</name>
    <dbReference type="NCBI Taxonomy" id="41875"/>
    <lineage>
        <taxon>Eukaryota</taxon>
        <taxon>Viridiplantae</taxon>
        <taxon>Chlorophyta</taxon>
        <taxon>Mamiellophyceae</taxon>
        <taxon>Mamiellales</taxon>
        <taxon>Bathycoccaceae</taxon>
        <taxon>Bathycoccus</taxon>
    </lineage>
</organism>
<accession>K8F655</accession>
<feature type="compositionally biased region" description="Polar residues" evidence="1">
    <location>
        <begin position="366"/>
        <end position="376"/>
    </location>
</feature>
<dbReference type="OrthoDB" id="73919at2759"/>
<dbReference type="AlphaFoldDB" id="K8F655"/>
<feature type="compositionally biased region" description="Basic and acidic residues" evidence="1">
    <location>
        <begin position="189"/>
        <end position="198"/>
    </location>
</feature>
<dbReference type="STRING" id="41875.K8F655"/>
<dbReference type="GeneID" id="19011197"/>
<feature type="compositionally biased region" description="Low complexity" evidence="1">
    <location>
        <begin position="384"/>
        <end position="393"/>
    </location>
</feature>
<evidence type="ECO:0000256" key="1">
    <source>
        <dbReference type="SAM" id="MobiDB-lite"/>
    </source>
</evidence>
<name>K8F655_9CHLO</name>
<dbReference type="EMBL" id="FO082263">
    <property type="protein sequence ID" value="CCO20295.1"/>
    <property type="molecule type" value="Genomic_DNA"/>
</dbReference>